<accession>A0A151MCJ5</accession>
<keyword evidence="2" id="KW-1185">Reference proteome</keyword>
<name>A0A151MCJ5_ALLMI</name>
<gene>
    <name evidence="1" type="ORF">Y1Q_0001989</name>
</gene>
<sequence length="153" mass="17086">MPTRGRGTRQLRGWKGLDVHAALREELVPASERRLLHPGGGKQGRSLHWQSQGCWAMGPKCWRLLHHVCPGRRQPEHEMAPRGCPLQQERQRMRMHGVSRSTGKACRARCSGQRSSSRCQISSWRRGCLESSPCTSAGCSREATGTAAPHAWL</sequence>
<reference evidence="1 2" key="1">
    <citation type="journal article" date="2012" name="Genome Biol.">
        <title>Sequencing three crocodilian genomes to illuminate the evolution of archosaurs and amniotes.</title>
        <authorList>
            <person name="St John J.A."/>
            <person name="Braun E.L."/>
            <person name="Isberg S.R."/>
            <person name="Miles L.G."/>
            <person name="Chong A.Y."/>
            <person name="Gongora J."/>
            <person name="Dalzell P."/>
            <person name="Moran C."/>
            <person name="Bed'hom B."/>
            <person name="Abzhanov A."/>
            <person name="Burgess S.C."/>
            <person name="Cooksey A.M."/>
            <person name="Castoe T.A."/>
            <person name="Crawford N.G."/>
            <person name="Densmore L.D."/>
            <person name="Drew J.C."/>
            <person name="Edwards S.V."/>
            <person name="Faircloth B.C."/>
            <person name="Fujita M.K."/>
            <person name="Greenwold M.J."/>
            <person name="Hoffmann F.G."/>
            <person name="Howard J.M."/>
            <person name="Iguchi T."/>
            <person name="Janes D.E."/>
            <person name="Khan S.Y."/>
            <person name="Kohno S."/>
            <person name="de Koning A.J."/>
            <person name="Lance S.L."/>
            <person name="McCarthy F.M."/>
            <person name="McCormack J.E."/>
            <person name="Merchant M.E."/>
            <person name="Peterson D.G."/>
            <person name="Pollock D.D."/>
            <person name="Pourmand N."/>
            <person name="Raney B.J."/>
            <person name="Roessler K.A."/>
            <person name="Sanford J.R."/>
            <person name="Sawyer R.H."/>
            <person name="Schmidt C.J."/>
            <person name="Triplett E.W."/>
            <person name="Tuberville T.D."/>
            <person name="Venegas-Anaya M."/>
            <person name="Howard J.T."/>
            <person name="Jarvis E.D."/>
            <person name="Guillette L.J.Jr."/>
            <person name="Glenn T.C."/>
            <person name="Green R.E."/>
            <person name="Ray D.A."/>
        </authorList>
    </citation>
    <scope>NUCLEOTIDE SEQUENCE [LARGE SCALE GENOMIC DNA]</scope>
    <source>
        <strain evidence="1">KSC_2009_1</strain>
    </source>
</reference>
<evidence type="ECO:0000313" key="1">
    <source>
        <dbReference type="EMBL" id="KYO22224.1"/>
    </source>
</evidence>
<comment type="caution">
    <text evidence="1">The sequence shown here is derived from an EMBL/GenBank/DDBJ whole genome shotgun (WGS) entry which is preliminary data.</text>
</comment>
<dbReference type="AlphaFoldDB" id="A0A151MCJ5"/>
<evidence type="ECO:0000313" key="2">
    <source>
        <dbReference type="Proteomes" id="UP000050525"/>
    </source>
</evidence>
<dbReference type="Proteomes" id="UP000050525">
    <property type="component" value="Unassembled WGS sequence"/>
</dbReference>
<dbReference type="EMBL" id="AKHW03006240">
    <property type="protein sequence ID" value="KYO22224.1"/>
    <property type="molecule type" value="Genomic_DNA"/>
</dbReference>
<organism evidence="1 2">
    <name type="scientific">Alligator mississippiensis</name>
    <name type="common">American alligator</name>
    <dbReference type="NCBI Taxonomy" id="8496"/>
    <lineage>
        <taxon>Eukaryota</taxon>
        <taxon>Metazoa</taxon>
        <taxon>Chordata</taxon>
        <taxon>Craniata</taxon>
        <taxon>Vertebrata</taxon>
        <taxon>Euteleostomi</taxon>
        <taxon>Archelosauria</taxon>
        <taxon>Archosauria</taxon>
        <taxon>Crocodylia</taxon>
        <taxon>Alligatoridae</taxon>
        <taxon>Alligatorinae</taxon>
        <taxon>Alligator</taxon>
    </lineage>
</organism>
<proteinExistence type="predicted"/>
<protein>
    <submittedName>
        <fullName evidence="1">Uncharacterized protein</fullName>
    </submittedName>
</protein>